<dbReference type="Proteomes" id="UP000708208">
    <property type="component" value="Unassembled WGS sequence"/>
</dbReference>
<evidence type="ECO:0000313" key="1">
    <source>
        <dbReference type="EMBL" id="CAG7829849.1"/>
    </source>
</evidence>
<name>A0A8J2LCS0_9HEXA</name>
<proteinExistence type="predicted"/>
<keyword evidence="2" id="KW-1185">Reference proteome</keyword>
<dbReference type="AlphaFoldDB" id="A0A8J2LCS0"/>
<comment type="caution">
    <text evidence="1">The sequence shown here is derived from an EMBL/GenBank/DDBJ whole genome shotgun (WGS) entry which is preliminary data.</text>
</comment>
<accession>A0A8J2LCS0</accession>
<dbReference type="EMBL" id="CAJVCH010553225">
    <property type="protein sequence ID" value="CAG7829849.1"/>
    <property type="molecule type" value="Genomic_DNA"/>
</dbReference>
<gene>
    <name evidence="1" type="ORF">AFUS01_LOCUS39692</name>
</gene>
<feature type="non-terminal residue" evidence="1">
    <location>
        <position position="191"/>
    </location>
</feature>
<sequence>MAMVGFCSLDEWSRCNGCYVKSGIVRRGSPYSCSLACYLSSKAGRAIRVAKKEIPIISALVFSNPGKTMVMEFPTPVSALSVELHRIYINPVADFENTLGTGVPMDGASGGANENLIQGNESTEQISVPPGGQASTVQYSAAAGLQNVPGITEGPRQPVRRYSCPGSSVLTGVHSNNIEAFFASRYNFRRF</sequence>
<feature type="non-terminal residue" evidence="1">
    <location>
        <position position="1"/>
    </location>
</feature>
<protein>
    <submittedName>
        <fullName evidence="1">Uncharacterized protein</fullName>
    </submittedName>
</protein>
<evidence type="ECO:0000313" key="2">
    <source>
        <dbReference type="Proteomes" id="UP000708208"/>
    </source>
</evidence>
<reference evidence="1" key="1">
    <citation type="submission" date="2021-06" db="EMBL/GenBank/DDBJ databases">
        <authorList>
            <person name="Hodson N. C."/>
            <person name="Mongue J. A."/>
            <person name="Jaron S. K."/>
        </authorList>
    </citation>
    <scope>NUCLEOTIDE SEQUENCE</scope>
</reference>
<organism evidence="1 2">
    <name type="scientific">Allacma fusca</name>
    <dbReference type="NCBI Taxonomy" id="39272"/>
    <lineage>
        <taxon>Eukaryota</taxon>
        <taxon>Metazoa</taxon>
        <taxon>Ecdysozoa</taxon>
        <taxon>Arthropoda</taxon>
        <taxon>Hexapoda</taxon>
        <taxon>Collembola</taxon>
        <taxon>Symphypleona</taxon>
        <taxon>Sminthuridae</taxon>
        <taxon>Allacma</taxon>
    </lineage>
</organism>